<evidence type="ECO:0000256" key="8">
    <source>
        <dbReference type="ARBA" id="ARBA00039053"/>
    </source>
</evidence>
<keyword evidence="4" id="KW-0949">S-adenosyl-L-methionine</keyword>
<evidence type="ECO:0000256" key="9">
    <source>
        <dbReference type="ARBA" id="ARBA00042673"/>
    </source>
</evidence>
<dbReference type="AlphaFoldDB" id="A0AAE1N4T4"/>
<evidence type="ECO:0000256" key="10">
    <source>
        <dbReference type="ARBA" id="ARBA00049554"/>
    </source>
</evidence>
<comment type="subunit">
    <text evidence="2">Homodimer.</text>
</comment>
<dbReference type="GO" id="GO:0008793">
    <property type="term" value="F:aromatic-amino-acid transaminase activity"/>
    <property type="evidence" value="ECO:0007669"/>
    <property type="project" value="TreeGrafter"/>
</dbReference>
<keyword evidence="3" id="KW-0266">Ethylene biosynthesis</keyword>
<keyword evidence="5" id="KW-0663">Pyridoxal phosphate</keyword>
<dbReference type="Proteomes" id="UP001293593">
    <property type="component" value="Unassembled WGS sequence"/>
</dbReference>
<gene>
    <name evidence="13" type="ORF">QN277_000171</name>
</gene>
<dbReference type="InterPro" id="IPR004838">
    <property type="entry name" value="NHTrfase_class1_PyrdxlP-BS"/>
</dbReference>
<dbReference type="Pfam" id="PF00155">
    <property type="entry name" value="Aminotran_1_2"/>
    <property type="match status" value="1"/>
</dbReference>
<evidence type="ECO:0000256" key="7">
    <source>
        <dbReference type="ARBA" id="ARBA00037888"/>
    </source>
</evidence>
<comment type="pathway">
    <text evidence="7">Alkene biosynthesis; ethylene biosynthesis via S-adenosyl-L-methionine; ethylene from S-adenosyl-L-methionine: step 1/2.</text>
</comment>
<keyword evidence="14" id="KW-1185">Reference proteome</keyword>
<evidence type="ECO:0000256" key="6">
    <source>
        <dbReference type="ARBA" id="ARBA00033478"/>
    </source>
</evidence>
<dbReference type="SUPFAM" id="SSF53383">
    <property type="entry name" value="PLP-dependent transferases"/>
    <property type="match status" value="1"/>
</dbReference>
<dbReference type="GO" id="GO:0030170">
    <property type="term" value="F:pyridoxal phosphate binding"/>
    <property type="evidence" value="ECO:0007669"/>
    <property type="project" value="InterPro"/>
</dbReference>
<dbReference type="EC" id="4.4.1.14" evidence="8"/>
<evidence type="ECO:0000259" key="12">
    <source>
        <dbReference type="Pfam" id="PF00155"/>
    </source>
</evidence>
<dbReference type="InterPro" id="IPR015421">
    <property type="entry name" value="PyrdxlP-dep_Trfase_major"/>
</dbReference>
<dbReference type="InterPro" id="IPR004839">
    <property type="entry name" value="Aminotransferase_I/II_large"/>
</dbReference>
<dbReference type="EMBL" id="JAWXYG010000001">
    <property type="protein sequence ID" value="KAK4283194.1"/>
    <property type="molecule type" value="Genomic_DNA"/>
</dbReference>
<dbReference type="Gene3D" id="3.90.1150.10">
    <property type="entry name" value="Aspartate Aminotransferase, domain 1"/>
    <property type="match status" value="1"/>
</dbReference>
<proteinExistence type="inferred from homology"/>
<evidence type="ECO:0000256" key="1">
    <source>
        <dbReference type="ARBA" id="ARBA00007441"/>
    </source>
</evidence>
<reference evidence="13" key="1">
    <citation type="submission" date="2023-10" db="EMBL/GenBank/DDBJ databases">
        <title>Chromosome-level genome of the transformable northern wattle, Acacia crassicarpa.</title>
        <authorList>
            <person name="Massaro I."/>
            <person name="Sinha N.R."/>
            <person name="Poethig S."/>
            <person name="Leichty A.R."/>
        </authorList>
    </citation>
    <scope>NUCLEOTIDE SEQUENCE</scope>
    <source>
        <strain evidence="13">Acra3RX</strain>
        <tissue evidence="13">Leaf</tissue>
    </source>
</reference>
<comment type="caution">
    <text evidence="13">The sequence shown here is derived from an EMBL/GenBank/DDBJ whole genome shotgun (WGS) entry which is preliminary data.</text>
</comment>
<keyword evidence="11" id="KW-0472">Membrane</keyword>
<dbReference type="GO" id="GO:0009693">
    <property type="term" value="P:ethylene biosynthetic process"/>
    <property type="evidence" value="ECO:0007669"/>
    <property type="project" value="UniProtKB-KW"/>
</dbReference>
<evidence type="ECO:0000256" key="4">
    <source>
        <dbReference type="ARBA" id="ARBA00022691"/>
    </source>
</evidence>
<comment type="similarity">
    <text evidence="1">Belongs to the class-I pyridoxal-phosphate-dependent aminotransferase family.</text>
</comment>
<accession>A0AAE1N4T4</accession>
<evidence type="ECO:0000256" key="3">
    <source>
        <dbReference type="ARBA" id="ARBA00022666"/>
    </source>
</evidence>
<evidence type="ECO:0000313" key="14">
    <source>
        <dbReference type="Proteomes" id="UP001293593"/>
    </source>
</evidence>
<evidence type="ECO:0000256" key="5">
    <source>
        <dbReference type="ARBA" id="ARBA00022898"/>
    </source>
</evidence>
<evidence type="ECO:0000256" key="2">
    <source>
        <dbReference type="ARBA" id="ARBA00011738"/>
    </source>
</evidence>
<comment type="catalytic activity">
    <reaction evidence="10">
        <text>S-adenosyl-L-methionine = 1-aminocyclopropane-1-carboxylate + S-methyl-5'-thioadenosine + H(+)</text>
        <dbReference type="Rhea" id="RHEA:21744"/>
        <dbReference type="ChEBI" id="CHEBI:15378"/>
        <dbReference type="ChEBI" id="CHEBI:17509"/>
        <dbReference type="ChEBI" id="CHEBI:58360"/>
        <dbReference type="ChEBI" id="CHEBI:59789"/>
        <dbReference type="EC" id="4.4.1.14"/>
    </reaction>
</comment>
<dbReference type="PANTHER" id="PTHR43795:SF46">
    <property type="entry name" value="AMINOTRANSFERASE ACS12-RELATED"/>
    <property type="match status" value="1"/>
</dbReference>
<feature type="domain" description="Aminotransferase class I/classII large" evidence="12">
    <location>
        <begin position="93"/>
        <end position="475"/>
    </location>
</feature>
<name>A0AAE1N4T4_9FABA</name>
<sequence>MRLVVPLQGVFRGRGGILLGSLIPCALFYFLQLYLKRQHSDESSRVPPSPPPFGVEVSSLANSLAKSDESPYDIGLDRVARDSYDRINNPNGMIDLSSSESKLCLDLIAKWVSENMKKSIVGDDDFTLSVNGIATFQPFDGLQELKMAISSFMSEVMGGMVKLDPSNMVLTSGATPATEILSFCLANQGDAFLVPTPYYPGFDKDVKWRAKVNLIPVHCQSKDNFALSITNLEKAFSQAEKDQVKVRGIVFSNPANPVGNLLTRDMLKRLVHFAEKKNIHIIADEVLARSVYESDKFVSIAEVLDSEGLNKNQVHIIYGLSKDLSLAGFRVGVIYSSNNTVVAAARKLSRFSPLSAPTQRLLISMLSDRKFIQEYFESNQKRMRQVRHELETGLSSLGIKCAKINAGFYCWADMRGLLRRTHSEEPELELWNKFIDVSKINIIPGSACHCHEPGWFGICFSALTSENIPVIIERIKKVVETCKSSF</sequence>
<keyword evidence="6" id="KW-0292">Fruit ripening</keyword>
<feature type="transmembrane region" description="Helical" evidence="11">
    <location>
        <begin position="15"/>
        <end position="35"/>
    </location>
</feature>
<keyword evidence="11" id="KW-1133">Transmembrane helix</keyword>
<dbReference type="GO" id="GO:0004069">
    <property type="term" value="F:L-aspartate:2-oxoglutarate aminotransferase activity"/>
    <property type="evidence" value="ECO:0007669"/>
    <property type="project" value="TreeGrafter"/>
</dbReference>
<dbReference type="PANTHER" id="PTHR43795">
    <property type="entry name" value="BIFUNCTIONAL ASPARTATE AMINOTRANSFERASE AND GLUTAMATE/ASPARTATE-PREPHENATE AMINOTRANSFERASE-RELATED"/>
    <property type="match status" value="1"/>
</dbReference>
<dbReference type="GO" id="GO:0009835">
    <property type="term" value="P:fruit ripening"/>
    <property type="evidence" value="ECO:0007669"/>
    <property type="project" value="UniProtKB-KW"/>
</dbReference>
<dbReference type="InterPro" id="IPR015424">
    <property type="entry name" value="PyrdxlP-dep_Trfase"/>
</dbReference>
<dbReference type="Gene3D" id="3.40.640.10">
    <property type="entry name" value="Type I PLP-dependent aspartate aminotransferase-like (Major domain)"/>
    <property type="match status" value="1"/>
</dbReference>
<dbReference type="CDD" id="cd00609">
    <property type="entry name" value="AAT_like"/>
    <property type="match status" value="1"/>
</dbReference>
<evidence type="ECO:0000313" key="13">
    <source>
        <dbReference type="EMBL" id="KAK4283194.1"/>
    </source>
</evidence>
<keyword evidence="11" id="KW-0812">Transmembrane</keyword>
<evidence type="ECO:0000256" key="11">
    <source>
        <dbReference type="SAM" id="Phobius"/>
    </source>
</evidence>
<dbReference type="PRINTS" id="PR00753">
    <property type="entry name" value="ACCSYNTHASE"/>
</dbReference>
<dbReference type="GO" id="GO:0016847">
    <property type="term" value="F:1-aminocyclopropane-1-carboxylate synthase activity"/>
    <property type="evidence" value="ECO:0007669"/>
    <property type="project" value="UniProtKB-EC"/>
</dbReference>
<dbReference type="InterPro" id="IPR050478">
    <property type="entry name" value="Ethylene_sulfur-biosynth"/>
</dbReference>
<protein>
    <recommendedName>
        <fullName evidence="8">1-aminocyclopropane-1-carboxylate synthase</fullName>
        <ecNumber evidence="8">4.4.1.14</ecNumber>
    </recommendedName>
    <alternativeName>
        <fullName evidence="9">S-adenosyl-L-methionine methylthioadenosine-lyase</fullName>
    </alternativeName>
</protein>
<dbReference type="InterPro" id="IPR015422">
    <property type="entry name" value="PyrdxlP-dep_Trfase_small"/>
</dbReference>
<dbReference type="PROSITE" id="PS00105">
    <property type="entry name" value="AA_TRANSFER_CLASS_1"/>
    <property type="match status" value="1"/>
</dbReference>
<organism evidence="13 14">
    <name type="scientific">Acacia crassicarpa</name>
    <name type="common">northern wattle</name>
    <dbReference type="NCBI Taxonomy" id="499986"/>
    <lineage>
        <taxon>Eukaryota</taxon>
        <taxon>Viridiplantae</taxon>
        <taxon>Streptophyta</taxon>
        <taxon>Embryophyta</taxon>
        <taxon>Tracheophyta</taxon>
        <taxon>Spermatophyta</taxon>
        <taxon>Magnoliopsida</taxon>
        <taxon>eudicotyledons</taxon>
        <taxon>Gunneridae</taxon>
        <taxon>Pentapetalae</taxon>
        <taxon>rosids</taxon>
        <taxon>fabids</taxon>
        <taxon>Fabales</taxon>
        <taxon>Fabaceae</taxon>
        <taxon>Caesalpinioideae</taxon>
        <taxon>mimosoid clade</taxon>
        <taxon>Acacieae</taxon>
        <taxon>Acacia</taxon>
    </lineage>
</organism>